<keyword evidence="2" id="KW-1185">Reference proteome</keyword>
<dbReference type="Proteomes" id="UP001418222">
    <property type="component" value="Unassembled WGS sequence"/>
</dbReference>
<protein>
    <submittedName>
        <fullName evidence="1">Uncharacterized protein</fullName>
    </submittedName>
</protein>
<dbReference type="EMBL" id="JBBWWQ010000015">
    <property type="protein sequence ID" value="KAK8928668.1"/>
    <property type="molecule type" value="Genomic_DNA"/>
</dbReference>
<dbReference type="AlphaFoldDB" id="A0AAP0B5C0"/>
<organism evidence="1 2">
    <name type="scientific">Platanthera zijinensis</name>
    <dbReference type="NCBI Taxonomy" id="2320716"/>
    <lineage>
        <taxon>Eukaryota</taxon>
        <taxon>Viridiplantae</taxon>
        <taxon>Streptophyta</taxon>
        <taxon>Embryophyta</taxon>
        <taxon>Tracheophyta</taxon>
        <taxon>Spermatophyta</taxon>
        <taxon>Magnoliopsida</taxon>
        <taxon>Liliopsida</taxon>
        <taxon>Asparagales</taxon>
        <taxon>Orchidaceae</taxon>
        <taxon>Orchidoideae</taxon>
        <taxon>Orchideae</taxon>
        <taxon>Orchidinae</taxon>
        <taxon>Platanthera</taxon>
    </lineage>
</organism>
<sequence>MECLRQSEVNLNHFLYDIVVLSFSSLLCKFKPKNLYSAGNPNGTFTALVTSLCPSSTIVRSQPAATYVACNRNLRHLHSIPAAAYEPLPLLPRRNNSTPTDLHSLDVRRRPAIGEYLHEPISASDLSPQGPSKALRVWYFPPPSNFSSANPSSSNA</sequence>
<comment type="caution">
    <text evidence="1">The sequence shown here is derived from an EMBL/GenBank/DDBJ whole genome shotgun (WGS) entry which is preliminary data.</text>
</comment>
<gene>
    <name evidence="1" type="ORF">KSP39_PZI017871</name>
</gene>
<proteinExistence type="predicted"/>
<evidence type="ECO:0000313" key="1">
    <source>
        <dbReference type="EMBL" id="KAK8928668.1"/>
    </source>
</evidence>
<reference evidence="1 2" key="1">
    <citation type="journal article" date="2022" name="Nat. Plants">
        <title>Genomes of leafy and leafless Platanthera orchids illuminate the evolution of mycoheterotrophy.</title>
        <authorList>
            <person name="Li M.H."/>
            <person name="Liu K.W."/>
            <person name="Li Z."/>
            <person name="Lu H.C."/>
            <person name="Ye Q.L."/>
            <person name="Zhang D."/>
            <person name="Wang J.Y."/>
            <person name="Li Y.F."/>
            <person name="Zhong Z.M."/>
            <person name="Liu X."/>
            <person name="Yu X."/>
            <person name="Liu D.K."/>
            <person name="Tu X.D."/>
            <person name="Liu B."/>
            <person name="Hao Y."/>
            <person name="Liao X.Y."/>
            <person name="Jiang Y.T."/>
            <person name="Sun W.H."/>
            <person name="Chen J."/>
            <person name="Chen Y.Q."/>
            <person name="Ai Y."/>
            <person name="Zhai J.W."/>
            <person name="Wu S.S."/>
            <person name="Zhou Z."/>
            <person name="Hsiao Y.Y."/>
            <person name="Wu W.L."/>
            <person name="Chen Y.Y."/>
            <person name="Lin Y.F."/>
            <person name="Hsu J.L."/>
            <person name="Li C.Y."/>
            <person name="Wang Z.W."/>
            <person name="Zhao X."/>
            <person name="Zhong W.Y."/>
            <person name="Ma X.K."/>
            <person name="Ma L."/>
            <person name="Huang J."/>
            <person name="Chen G.Z."/>
            <person name="Huang M.Z."/>
            <person name="Huang L."/>
            <person name="Peng D.H."/>
            <person name="Luo Y.B."/>
            <person name="Zou S.Q."/>
            <person name="Chen S.P."/>
            <person name="Lan S."/>
            <person name="Tsai W.C."/>
            <person name="Van de Peer Y."/>
            <person name="Liu Z.J."/>
        </authorList>
    </citation>
    <scope>NUCLEOTIDE SEQUENCE [LARGE SCALE GENOMIC DNA]</scope>
    <source>
        <strain evidence="1">Lor287</strain>
    </source>
</reference>
<name>A0AAP0B5C0_9ASPA</name>
<accession>A0AAP0B5C0</accession>
<evidence type="ECO:0000313" key="2">
    <source>
        <dbReference type="Proteomes" id="UP001418222"/>
    </source>
</evidence>